<dbReference type="Pfam" id="PF01370">
    <property type="entry name" value="Epimerase"/>
    <property type="match status" value="1"/>
</dbReference>
<sequence length="375" mass="40463">MPASGRLTRRFARSAAVRSAPGTRPRRGLPARFRRERVLVIGCGDVGLRAVRQFAQSAAPARPHWLALTSQAARQPLLRAAGITPVLGNLDQPASLRRVAAWATRVLYLAPPQPTGVTDQRATHFVRQWRRYRAASAASASASASASARHTRSGAPVAAGLRALAYVSTTGVYGDCGGDWAPETRPVAPGSARAVRRVDAERRMRALARRGVAVAILRAPGIYAPDRALGSPAQRLRSGAPVLHAREDVYISRIHADDLARACWLAVWRVRAMRVFNAVDDAVMKLGEFFDQAADVLGLPRPPRLSLAEAEQALGANRMSFLRESRRLPNTRIKRELGLQWRYPSAFAGGLHASCLQASPSSSPLQPFAAPGAPL</sequence>
<feature type="domain" description="NAD-dependent epimerase/dehydratase" evidence="1">
    <location>
        <begin position="39"/>
        <end position="276"/>
    </location>
</feature>
<evidence type="ECO:0000313" key="3">
    <source>
        <dbReference type="Proteomes" id="UP000267521"/>
    </source>
</evidence>
<reference evidence="2 3" key="1">
    <citation type="submission" date="2018-10" db="EMBL/GenBank/DDBJ databases">
        <title>Comamonadaceae CDC group NO-1 genome sequencing and assembly.</title>
        <authorList>
            <person name="Bernier A.-M."/>
            <person name="Bernard K."/>
        </authorList>
    </citation>
    <scope>NUCLEOTIDE SEQUENCE [LARGE SCALE GENOMIC DNA]</scope>
    <source>
        <strain evidence="2 3">NML970147</strain>
    </source>
</reference>
<comment type="caution">
    <text evidence="2">The sequence shown here is derived from an EMBL/GenBank/DDBJ whole genome shotgun (WGS) entry which is preliminary data.</text>
</comment>
<dbReference type="InterPro" id="IPR051783">
    <property type="entry name" value="NAD(P)-dependent_oxidoreduct"/>
</dbReference>
<protein>
    <submittedName>
        <fullName evidence="2">NAD-dependent epimerase/dehydratase family protein</fullName>
    </submittedName>
</protein>
<proteinExistence type="predicted"/>
<dbReference type="GO" id="GO:0004029">
    <property type="term" value="F:aldehyde dehydrogenase (NAD+) activity"/>
    <property type="evidence" value="ECO:0007669"/>
    <property type="project" value="TreeGrafter"/>
</dbReference>
<dbReference type="Gene3D" id="3.40.50.720">
    <property type="entry name" value="NAD(P)-binding Rossmann-like Domain"/>
    <property type="match status" value="1"/>
</dbReference>
<evidence type="ECO:0000259" key="1">
    <source>
        <dbReference type="Pfam" id="PF01370"/>
    </source>
</evidence>
<dbReference type="RefSeq" id="WP_122237132.1">
    <property type="nucleotide sequence ID" value="NZ_RDQM01000001.1"/>
</dbReference>
<evidence type="ECO:0000313" key="2">
    <source>
        <dbReference type="EMBL" id="RMX01361.1"/>
    </source>
</evidence>
<dbReference type="InterPro" id="IPR036291">
    <property type="entry name" value="NAD(P)-bd_dom_sf"/>
</dbReference>
<accession>A0A3M6QFB2</accession>
<name>A0A3M6QFB2_9BURK</name>
<dbReference type="SUPFAM" id="SSF51735">
    <property type="entry name" value="NAD(P)-binding Rossmann-fold domains"/>
    <property type="match status" value="1"/>
</dbReference>
<dbReference type="GO" id="GO:0005737">
    <property type="term" value="C:cytoplasm"/>
    <property type="evidence" value="ECO:0007669"/>
    <property type="project" value="TreeGrafter"/>
</dbReference>
<organism evidence="2 3">
    <name type="scientific">Allofranklinella schreckenbergeri</name>
    <dbReference type="NCBI Taxonomy" id="1076744"/>
    <lineage>
        <taxon>Bacteria</taxon>
        <taxon>Pseudomonadati</taxon>
        <taxon>Pseudomonadota</taxon>
        <taxon>Betaproteobacteria</taxon>
        <taxon>Burkholderiales</taxon>
        <taxon>Comamonadaceae</taxon>
        <taxon>Allofranklinella</taxon>
    </lineage>
</organism>
<dbReference type="PANTHER" id="PTHR48079">
    <property type="entry name" value="PROTEIN YEEZ"/>
    <property type="match status" value="1"/>
</dbReference>
<dbReference type="InterPro" id="IPR001509">
    <property type="entry name" value="Epimerase_deHydtase"/>
</dbReference>
<dbReference type="AlphaFoldDB" id="A0A3M6QFB2"/>
<gene>
    <name evidence="2" type="ORF">EBQ26_00845</name>
</gene>
<dbReference type="EMBL" id="RDQM01000001">
    <property type="protein sequence ID" value="RMX01361.1"/>
    <property type="molecule type" value="Genomic_DNA"/>
</dbReference>
<dbReference type="Proteomes" id="UP000267521">
    <property type="component" value="Unassembled WGS sequence"/>
</dbReference>
<dbReference type="PANTHER" id="PTHR48079:SF6">
    <property type="entry name" value="NAD(P)-BINDING DOMAIN-CONTAINING PROTEIN-RELATED"/>
    <property type="match status" value="1"/>
</dbReference>